<keyword evidence="2 4" id="KW-0012">Acyltransferase</keyword>
<dbReference type="Pfam" id="PF01553">
    <property type="entry name" value="Acyltransferase"/>
    <property type="match status" value="1"/>
</dbReference>
<evidence type="ECO:0000313" key="4">
    <source>
        <dbReference type="EMBL" id="TMJ16169.1"/>
    </source>
</evidence>
<protein>
    <submittedName>
        <fullName evidence="4">1-acyl-sn-glycerol-3-phosphate acyltransferase</fullName>
    </submittedName>
</protein>
<evidence type="ECO:0000313" key="5">
    <source>
        <dbReference type="Proteomes" id="UP000320393"/>
    </source>
</evidence>
<reference evidence="4 5" key="1">
    <citation type="journal article" date="2019" name="Nat. Microbiol.">
        <title>Mediterranean grassland soil C-N compound turnover is dependent on rainfall and depth, and is mediated by genomically divergent microorganisms.</title>
        <authorList>
            <person name="Diamond S."/>
            <person name="Andeer P.F."/>
            <person name="Li Z."/>
            <person name="Crits-Christoph A."/>
            <person name="Burstein D."/>
            <person name="Anantharaman K."/>
            <person name="Lane K.R."/>
            <person name="Thomas B.C."/>
            <person name="Pan C."/>
            <person name="Northen T.R."/>
            <person name="Banfield J.F."/>
        </authorList>
    </citation>
    <scope>NUCLEOTIDE SEQUENCE [LARGE SCALE GENOMIC DNA]</scope>
    <source>
        <strain evidence="4">NP_5</strain>
    </source>
</reference>
<evidence type="ECO:0000256" key="1">
    <source>
        <dbReference type="ARBA" id="ARBA00022679"/>
    </source>
</evidence>
<dbReference type="PANTHER" id="PTHR10434:SF11">
    <property type="entry name" value="1-ACYL-SN-GLYCEROL-3-PHOSPHATE ACYLTRANSFERASE"/>
    <property type="match status" value="1"/>
</dbReference>
<organism evidence="4 5">
    <name type="scientific">Candidatus Segetimicrobium genomatis</name>
    <dbReference type="NCBI Taxonomy" id="2569760"/>
    <lineage>
        <taxon>Bacteria</taxon>
        <taxon>Bacillati</taxon>
        <taxon>Candidatus Sysuimicrobiota</taxon>
        <taxon>Candidatus Sysuimicrobiia</taxon>
        <taxon>Candidatus Sysuimicrobiales</taxon>
        <taxon>Candidatus Segetimicrobiaceae</taxon>
        <taxon>Candidatus Segetimicrobium</taxon>
    </lineage>
</organism>
<dbReference type="CDD" id="cd07989">
    <property type="entry name" value="LPLAT_AGPAT-like"/>
    <property type="match status" value="1"/>
</dbReference>
<comment type="caution">
    <text evidence="4">The sequence shown here is derived from an EMBL/GenBank/DDBJ whole genome shotgun (WGS) entry which is preliminary data.</text>
</comment>
<dbReference type="SMART" id="SM00563">
    <property type="entry name" value="PlsC"/>
    <property type="match status" value="1"/>
</dbReference>
<dbReference type="InterPro" id="IPR002123">
    <property type="entry name" value="Plipid/glycerol_acylTrfase"/>
</dbReference>
<gene>
    <name evidence="4" type="ORF">E6H02_01145</name>
</gene>
<dbReference type="EMBL" id="VBAM01000030">
    <property type="protein sequence ID" value="TMJ16169.1"/>
    <property type="molecule type" value="Genomic_DNA"/>
</dbReference>
<dbReference type="GO" id="GO:0003841">
    <property type="term" value="F:1-acylglycerol-3-phosphate O-acyltransferase activity"/>
    <property type="evidence" value="ECO:0007669"/>
    <property type="project" value="TreeGrafter"/>
</dbReference>
<dbReference type="SUPFAM" id="SSF69593">
    <property type="entry name" value="Glycerol-3-phosphate (1)-acyltransferase"/>
    <property type="match status" value="1"/>
</dbReference>
<evidence type="ECO:0000256" key="2">
    <source>
        <dbReference type="ARBA" id="ARBA00023315"/>
    </source>
</evidence>
<name>A0A537M7D6_9BACT</name>
<dbReference type="GO" id="GO:0006654">
    <property type="term" value="P:phosphatidic acid biosynthetic process"/>
    <property type="evidence" value="ECO:0007669"/>
    <property type="project" value="TreeGrafter"/>
</dbReference>
<dbReference type="AlphaFoldDB" id="A0A537M7D6"/>
<sequence>MPWSSTARRSRWIRSSTGSSIWWSARVVFRISRAVIRLVLRAIFGFRVEGGHHEPRTGALLIVSNHVSDLDPLVVGSAIRRPVHYMAKEELFRPPLLRWWIIHCGAFSVRRGEPDRRAFRAARDVLERGDALIMFPEGTRGTSIRDLRPPEPGAALLALRTGATILPVAVIGTDTVLPRGASRPSRGTIRVRVGAPIRGGADGRPLGSGHIGRDQVDALGRRFMDVIARLLGVAGPA</sequence>
<dbReference type="PANTHER" id="PTHR10434">
    <property type="entry name" value="1-ACYL-SN-GLYCEROL-3-PHOSPHATE ACYLTRANSFERASE"/>
    <property type="match status" value="1"/>
</dbReference>
<evidence type="ECO:0000259" key="3">
    <source>
        <dbReference type="SMART" id="SM00563"/>
    </source>
</evidence>
<feature type="domain" description="Phospholipid/glycerol acyltransferase" evidence="3">
    <location>
        <begin position="60"/>
        <end position="173"/>
    </location>
</feature>
<proteinExistence type="predicted"/>
<dbReference type="Proteomes" id="UP000320393">
    <property type="component" value="Unassembled WGS sequence"/>
</dbReference>
<accession>A0A537M7D6</accession>
<keyword evidence="1 4" id="KW-0808">Transferase</keyword>